<evidence type="ECO:0000256" key="1">
    <source>
        <dbReference type="SAM" id="MobiDB-lite"/>
    </source>
</evidence>
<name>A0ABU7A2B4_9TELE</name>
<feature type="compositionally biased region" description="Basic and acidic residues" evidence="1">
    <location>
        <begin position="18"/>
        <end position="36"/>
    </location>
</feature>
<accession>A0ABU7A2B4</accession>
<protein>
    <submittedName>
        <fullName evidence="2">Uncharacterized protein</fullName>
    </submittedName>
</protein>
<feature type="region of interest" description="Disordered" evidence="1">
    <location>
        <begin position="18"/>
        <end position="76"/>
    </location>
</feature>
<comment type="caution">
    <text evidence="2">The sequence shown here is derived from an EMBL/GenBank/DDBJ whole genome shotgun (WGS) entry which is preliminary data.</text>
</comment>
<reference evidence="2 3" key="1">
    <citation type="submission" date="2021-07" db="EMBL/GenBank/DDBJ databases">
        <authorList>
            <person name="Palmer J.M."/>
        </authorList>
    </citation>
    <scope>NUCLEOTIDE SEQUENCE [LARGE SCALE GENOMIC DNA]</scope>
    <source>
        <strain evidence="2 3">AT_MEX2019</strain>
        <tissue evidence="2">Muscle</tissue>
    </source>
</reference>
<dbReference type="Proteomes" id="UP001345963">
    <property type="component" value="Unassembled WGS sequence"/>
</dbReference>
<gene>
    <name evidence="2" type="ORF">ATANTOWER_023038</name>
</gene>
<evidence type="ECO:0000313" key="2">
    <source>
        <dbReference type="EMBL" id="MED6232162.1"/>
    </source>
</evidence>
<proteinExistence type="predicted"/>
<evidence type="ECO:0000313" key="3">
    <source>
        <dbReference type="Proteomes" id="UP001345963"/>
    </source>
</evidence>
<organism evidence="2 3">
    <name type="scientific">Ataeniobius toweri</name>
    <dbReference type="NCBI Taxonomy" id="208326"/>
    <lineage>
        <taxon>Eukaryota</taxon>
        <taxon>Metazoa</taxon>
        <taxon>Chordata</taxon>
        <taxon>Craniata</taxon>
        <taxon>Vertebrata</taxon>
        <taxon>Euteleostomi</taxon>
        <taxon>Actinopterygii</taxon>
        <taxon>Neopterygii</taxon>
        <taxon>Teleostei</taxon>
        <taxon>Neoteleostei</taxon>
        <taxon>Acanthomorphata</taxon>
        <taxon>Ovalentaria</taxon>
        <taxon>Atherinomorphae</taxon>
        <taxon>Cyprinodontiformes</taxon>
        <taxon>Goodeidae</taxon>
        <taxon>Ataeniobius</taxon>
    </lineage>
</organism>
<keyword evidence="3" id="KW-1185">Reference proteome</keyword>
<sequence>MCSSREERCFSGEVVVETKEDRIKKEDLEERRRENDCNSSPAAAHSSHLRQQQTAAEGPEVPEPDPDEQSEHMLVC</sequence>
<dbReference type="EMBL" id="JAHUTI010000510">
    <property type="protein sequence ID" value="MED6232162.1"/>
    <property type="molecule type" value="Genomic_DNA"/>
</dbReference>